<comment type="caution">
    <text evidence="2">The sequence shown here is derived from an EMBL/GenBank/DDBJ whole genome shotgun (WGS) entry which is preliminary data.</text>
</comment>
<dbReference type="PANTHER" id="PTHR21538:SF24">
    <property type="entry name" value="PH DOMAIN-CONTAINING PROTEIN"/>
    <property type="match status" value="1"/>
</dbReference>
<feature type="domain" description="PH" evidence="1">
    <location>
        <begin position="240"/>
        <end position="345"/>
    </location>
</feature>
<dbReference type="SUPFAM" id="SSF50729">
    <property type="entry name" value="PH domain-like"/>
    <property type="match status" value="1"/>
</dbReference>
<dbReference type="Gene3D" id="2.30.29.30">
    <property type="entry name" value="Pleckstrin-homology domain (PH domain)/Phosphotyrosine-binding domain (PTB)"/>
    <property type="match status" value="1"/>
</dbReference>
<dbReference type="PANTHER" id="PTHR21538">
    <property type="entry name" value="ANILLIN/RHOTEKIN RTKN"/>
    <property type="match status" value="1"/>
</dbReference>
<sequence length="368" mass="43594">MGNRNTDHHVFAVEDEEVPSETEERSRCHSIIRNDFRRSFEKIVKRTQKIVQICRSRCSDLRRQMKNRENQRIRFVARKKLDDIRESLNVKFQNEPKNYFFQANLTLTNTTSFVQLRNSFLCNKHYVCIFTHDCTAYITKLGVPDRDGILNFDDQFQFKIVDSNFDIQATLYSIRSPKTFAYICSCFKKKPSMKMVGEVHITMKNVRRNKLILQHPDFPTDAENNCWLSTKIEVKPKWPPGMKGKLKIAIIKNKIPGNFNLRWCIMENGYFKCYKYVPSKYSKSLVDELNLRKCTKAKKVYRSNKKMIKLEIVMSVCKKTVFLETDNDLEFNAWLKKIKNVMDFNKLWKKVDADVNRDDLELSIIPEE</sequence>
<name>A0ABD1F6F8_HYPHA</name>
<dbReference type="Pfam" id="PF00169">
    <property type="entry name" value="PH"/>
    <property type="match status" value="1"/>
</dbReference>
<reference evidence="2 3" key="1">
    <citation type="submission" date="2024-05" db="EMBL/GenBank/DDBJ databases">
        <title>Genetic variation in Jamaican populations of the coffee berry borer (Hypothenemus hampei).</title>
        <authorList>
            <person name="Errbii M."/>
            <person name="Myrie A."/>
        </authorList>
    </citation>
    <scope>NUCLEOTIDE SEQUENCE [LARGE SCALE GENOMIC DNA]</scope>
    <source>
        <strain evidence="2">JA-Hopewell-2020-01-JO</strain>
        <tissue evidence="2">Whole body</tissue>
    </source>
</reference>
<dbReference type="AlphaFoldDB" id="A0ABD1F6F8"/>
<dbReference type="InterPro" id="IPR051364">
    <property type="entry name" value="Cytokinesis/Rho-signaling"/>
</dbReference>
<dbReference type="InterPro" id="IPR001849">
    <property type="entry name" value="PH_domain"/>
</dbReference>
<dbReference type="Proteomes" id="UP001566132">
    <property type="component" value="Unassembled WGS sequence"/>
</dbReference>
<dbReference type="SMART" id="SM00233">
    <property type="entry name" value="PH"/>
    <property type="match status" value="1"/>
</dbReference>
<dbReference type="EMBL" id="JBDJPC010000002">
    <property type="protein sequence ID" value="KAL1512956.1"/>
    <property type="molecule type" value="Genomic_DNA"/>
</dbReference>
<evidence type="ECO:0000313" key="3">
    <source>
        <dbReference type="Proteomes" id="UP001566132"/>
    </source>
</evidence>
<evidence type="ECO:0000313" key="2">
    <source>
        <dbReference type="EMBL" id="KAL1512956.1"/>
    </source>
</evidence>
<dbReference type="InterPro" id="IPR011993">
    <property type="entry name" value="PH-like_dom_sf"/>
</dbReference>
<accession>A0ABD1F6F8</accession>
<proteinExistence type="predicted"/>
<keyword evidence="3" id="KW-1185">Reference proteome</keyword>
<protein>
    <recommendedName>
        <fullName evidence="1">PH domain-containing protein</fullName>
    </recommendedName>
</protein>
<gene>
    <name evidence="2" type="ORF">ABEB36_002454</name>
</gene>
<organism evidence="2 3">
    <name type="scientific">Hypothenemus hampei</name>
    <name type="common">Coffee berry borer</name>
    <dbReference type="NCBI Taxonomy" id="57062"/>
    <lineage>
        <taxon>Eukaryota</taxon>
        <taxon>Metazoa</taxon>
        <taxon>Ecdysozoa</taxon>
        <taxon>Arthropoda</taxon>
        <taxon>Hexapoda</taxon>
        <taxon>Insecta</taxon>
        <taxon>Pterygota</taxon>
        <taxon>Neoptera</taxon>
        <taxon>Endopterygota</taxon>
        <taxon>Coleoptera</taxon>
        <taxon>Polyphaga</taxon>
        <taxon>Cucujiformia</taxon>
        <taxon>Curculionidae</taxon>
        <taxon>Scolytinae</taxon>
        <taxon>Hypothenemus</taxon>
    </lineage>
</organism>
<evidence type="ECO:0000259" key="1">
    <source>
        <dbReference type="SMART" id="SM00233"/>
    </source>
</evidence>